<dbReference type="EMBL" id="CP017982">
    <property type="protein sequence ID" value="AYE61625.1"/>
    <property type="molecule type" value="Genomic_DNA"/>
</dbReference>
<protein>
    <submittedName>
        <fullName evidence="1">Uncharacterized protein</fullName>
    </submittedName>
</protein>
<gene>
    <name evidence="1" type="ORF">BC335_1159</name>
</gene>
<dbReference type="RefSeq" id="WP_120357432.1">
    <property type="nucleotide sequence ID" value="NZ_CP017982.1"/>
</dbReference>
<name>A0A386RED7_LACHE</name>
<evidence type="ECO:0000313" key="1">
    <source>
        <dbReference type="EMBL" id="AYE61625.1"/>
    </source>
</evidence>
<reference evidence="1 2" key="1">
    <citation type="submission" date="2016-10" db="EMBL/GenBank/DDBJ databases">
        <title>Complete genomic sequencing of Lactobacillus helveticus LH99 and comparative genome analysis.</title>
        <authorList>
            <person name="Li N."/>
            <person name="You C."/>
            <person name="Liu Z."/>
        </authorList>
    </citation>
    <scope>NUCLEOTIDE SEQUENCE [LARGE SCALE GENOMIC DNA]</scope>
    <source>
        <strain evidence="1 2">LH99</strain>
    </source>
</reference>
<dbReference type="AlphaFoldDB" id="A0A386RED7"/>
<organism evidence="1 2">
    <name type="scientific">Lactobacillus helveticus</name>
    <name type="common">Lactobacillus suntoryeus</name>
    <dbReference type="NCBI Taxonomy" id="1587"/>
    <lineage>
        <taxon>Bacteria</taxon>
        <taxon>Bacillati</taxon>
        <taxon>Bacillota</taxon>
        <taxon>Bacilli</taxon>
        <taxon>Lactobacillales</taxon>
        <taxon>Lactobacillaceae</taxon>
        <taxon>Lactobacillus</taxon>
    </lineage>
</organism>
<dbReference type="Proteomes" id="UP000267794">
    <property type="component" value="Chromosome"/>
</dbReference>
<evidence type="ECO:0000313" key="2">
    <source>
        <dbReference type="Proteomes" id="UP000267794"/>
    </source>
</evidence>
<proteinExistence type="predicted"/>
<sequence>MELPITITQVAQQPKILPLNKIIKSSDFTIKQLSQNAFISKEDENIRPTEVGTIVDYLSRYVLLADEHAFDVANAKAKQDLIHGIIPVKEYKKLLDQEERLRYLVKDLSDVDSLSDEAIYLATDICAWEDAFRSGRYVEPKVHPDKSTTEHIKMMIQRVEEFFEEFGWPIRDAFFAKTENGFVSGDGDYLLKHTLLDLKVSVKTTMQISWVRQLLLYYTLGFYNHFNKEDIERLMIFNARTNTVFFID</sequence>
<accession>A0A386RED7</accession>